<keyword evidence="5" id="KW-0539">Nucleus</keyword>
<feature type="domain" description="C2H2-type" evidence="8">
    <location>
        <begin position="447"/>
        <end position="474"/>
    </location>
</feature>
<name>A0A8C5CX27_GADMO</name>
<dbReference type="PROSITE" id="PS00028">
    <property type="entry name" value="ZINC_FINGER_C2H2_1"/>
    <property type="match status" value="7"/>
</dbReference>
<feature type="domain" description="C2H2-type" evidence="8">
    <location>
        <begin position="363"/>
        <end position="390"/>
    </location>
</feature>
<feature type="domain" description="C2H2-type" evidence="8">
    <location>
        <begin position="391"/>
        <end position="418"/>
    </location>
</feature>
<reference evidence="9" key="2">
    <citation type="submission" date="2025-09" db="UniProtKB">
        <authorList>
            <consortium name="Ensembl"/>
        </authorList>
    </citation>
    <scope>IDENTIFICATION</scope>
</reference>
<dbReference type="PROSITE" id="PS50157">
    <property type="entry name" value="ZINC_FINGER_C2H2_2"/>
    <property type="match status" value="7"/>
</dbReference>
<evidence type="ECO:0000256" key="2">
    <source>
        <dbReference type="ARBA" id="ARBA00022737"/>
    </source>
</evidence>
<dbReference type="Proteomes" id="UP000694546">
    <property type="component" value="Chromosome 7"/>
</dbReference>
<evidence type="ECO:0000256" key="7">
    <source>
        <dbReference type="SAM" id="MobiDB-lite"/>
    </source>
</evidence>
<dbReference type="GO" id="GO:0008270">
    <property type="term" value="F:zinc ion binding"/>
    <property type="evidence" value="ECO:0007669"/>
    <property type="project" value="UniProtKB-KW"/>
</dbReference>
<protein>
    <recommendedName>
        <fullName evidence="8">C2H2-type domain-containing protein</fullName>
    </recommendedName>
</protein>
<dbReference type="GO" id="GO:0000978">
    <property type="term" value="F:RNA polymerase II cis-regulatory region sequence-specific DNA binding"/>
    <property type="evidence" value="ECO:0007669"/>
    <property type="project" value="TreeGrafter"/>
</dbReference>
<dbReference type="PANTHER" id="PTHR23235:SF142">
    <property type="entry name" value="ZINC FINGER PROTEIN 384"/>
    <property type="match status" value="1"/>
</dbReference>
<proteinExistence type="predicted"/>
<dbReference type="SMART" id="SM00355">
    <property type="entry name" value="ZnF_C2H2"/>
    <property type="match status" value="7"/>
</dbReference>
<evidence type="ECO:0000256" key="4">
    <source>
        <dbReference type="ARBA" id="ARBA00022833"/>
    </source>
</evidence>
<reference evidence="9" key="1">
    <citation type="submission" date="2025-08" db="UniProtKB">
        <authorList>
            <consortium name="Ensembl"/>
        </authorList>
    </citation>
    <scope>IDENTIFICATION</scope>
</reference>
<dbReference type="AlphaFoldDB" id="A0A8C5CX27"/>
<dbReference type="GO" id="GO:0005634">
    <property type="term" value="C:nucleus"/>
    <property type="evidence" value="ECO:0007669"/>
    <property type="project" value="UniProtKB-SubCell"/>
</dbReference>
<keyword evidence="4" id="KW-0862">Zinc</keyword>
<evidence type="ECO:0000256" key="6">
    <source>
        <dbReference type="PROSITE-ProRule" id="PRU00042"/>
    </source>
</evidence>
<evidence type="ECO:0000256" key="5">
    <source>
        <dbReference type="ARBA" id="ARBA00023242"/>
    </source>
</evidence>
<dbReference type="InterPro" id="IPR013087">
    <property type="entry name" value="Znf_C2H2_type"/>
</dbReference>
<evidence type="ECO:0000259" key="8">
    <source>
        <dbReference type="PROSITE" id="PS50157"/>
    </source>
</evidence>
<evidence type="ECO:0000313" key="10">
    <source>
        <dbReference type="Proteomes" id="UP000694546"/>
    </source>
</evidence>
<feature type="domain" description="C2H2-type" evidence="8">
    <location>
        <begin position="335"/>
        <end position="362"/>
    </location>
</feature>
<evidence type="ECO:0000256" key="1">
    <source>
        <dbReference type="ARBA" id="ARBA00022723"/>
    </source>
</evidence>
<feature type="domain" description="C2H2-type" evidence="8">
    <location>
        <begin position="475"/>
        <end position="502"/>
    </location>
</feature>
<dbReference type="Pfam" id="PF00096">
    <property type="entry name" value="zf-C2H2"/>
    <property type="match status" value="7"/>
</dbReference>
<feature type="region of interest" description="Disordered" evidence="7">
    <location>
        <begin position="107"/>
        <end position="130"/>
    </location>
</feature>
<dbReference type="Gene3D" id="3.30.160.60">
    <property type="entry name" value="Classic Zinc Finger"/>
    <property type="match status" value="7"/>
</dbReference>
<dbReference type="PANTHER" id="PTHR23235">
    <property type="entry name" value="KRUEPPEL-LIKE TRANSCRIPTION FACTOR"/>
    <property type="match status" value="1"/>
</dbReference>
<dbReference type="GO" id="GO:0000981">
    <property type="term" value="F:DNA-binding transcription factor activity, RNA polymerase II-specific"/>
    <property type="evidence" value="ECO:0007669"/>
    <property type="project" value="TreeGrafter"/>
</dbReference>
<keyword evidence="2" id="KW-0677">Repeat</keyword>
<evidence type="ECO:0000256" key="3">
    <source>
        <dbReference type="ARBA" id="ARBA00022771"/>
    </source>
</evidence>
<sequence length="510" mass="57159">MSPCTSTLEEQLSSIMDVLAKSAVSEISQLFSEGSASLRLEITQSRKENELLRTRMKEMGSELFSLRLQTRSNASRAPSRFALTRDNISKPRTKSLGIDLKPLMDHNAVGHSPFHSPSKSEASSVTSPAEETPNIILIKIEEDIGGCRPAKDCDAFGDRSTQSAATLESLPVGTPGSSHVSSQNAALRILSVHAQGGGQLVVEGHDILFTAAEVESLNSLSADCSVAKSLDCGKRLDCRKQLAVQETQDTILNEEEEDIGGCIPPVEDCNDIRDCSTQPGATSDSLHPDAPGSSHMFSPVHSGEKPYKCDQCMKLFSQRSHLKSHMRIHSREKPYRCDQCMKCFSQSISLKSHMRIHSGEKPYRCVQCMKCFSQRISLKTHMRTHSGEKPYRCDQCMKCFSQSCHLKSHMRIHSGEKPHRCDQCMKGFGQSSDLKTHMRIHSGEKPYKCDQCMKAFRQNSNLKVHMRIHSKEKPYRCDQCMEEFRQNSNLKVHMRIHSREKPYSRAIEPP</sequence>
<keyword evidence="3 6" id="KW-0863">Zinc-finger</keyword>
<feature type="domain" description="C2H2-type" evidence="8">
    <location>
        <begin position="419"/>
        <end position="446"/>
    </location>
</feature>
<accession>A0A8C5CX27</accession>
<feature type="domain" description="C2H2-type" evidence="8">
    <location>
        <begin position="307"/>
        <end position="334"/>
    </location>
</feature>
<organism evidence="9 10">
    <name type="scientific">Gadus morhua</name>
    <name type="common">Atlantic cod</name>
    <dbReference type="NCBI Taxonomy" id="8049"/>
    <lineage>
        <taxon>Eukaryota</taxon>
        <taxon>Metazoa</taxon>
        <taxon>Chordata</taxon>
        <taxon>Craniata</taxon>
        <taxon>Vertebrata</taxon>
        <taxon>Euteleostomi</taxon>
        <taxon>Actinopterygii</taxon>
        <taxon>Neopterygii</taxon>
        <taxon>Teleostei</taxon>
        <taxon>Neoteleostei</taxon>
        <taxon>Acanthomorphata</taxon>
        <taxon>Zeiogadaria</taxon>
        <taxon>Gadariae</taxon>
        <taxon>Gadiformes</taxon>
        <taxon>Gadoidei</taxon>
        <taxon>Gadidae</taxon>
        <taxon>Gadus</taxon>
    </lineage>
</organism>
<dbReference type="GeneTree" id="ENSGT01150000286971"/>
<keyword evidence="1" id="KW-0479">Metal-binding</keyword>
<dbReference type="Ensembl" id="ENSGMOT00000065157.1">
    <property type="protein sequence ID" value="ENSGMOP00000067507.1"/>
    <property type="gene ID" value="ENSGMOG00000035023.1"/>
</dbReference>
<dbReference type="SUPFAM" id="SSF57667">
    <property type="entry name" value="beta-beta-alpha zinc fingers"/>
    <property type="match status" value="4"/>
</dbReference>
<evidence type="ECO:0000313" key="9">
    <source>
        <dbReference type="Ensembl" id="ENSGMOP00000067507.1"/>
    </source>
</evidence>
<feature type="compositionally biased region" description="Polar residues" evidence="7">
    <location>
        <begin position="115"/>
        <end position="129"/>
    </location>
</feature>
<dbReference type="InterPro" id="IPR036236">
    <property type="entry name" value="Znf_C2H2_sf"/>
</dbReference>
<keyword evidence="10" id="KW-1185">Reference proteome</keyword>
<feature type="region of interest" description="Disordered" evidence="7">
    <location>
        <begin position="278"/>
        <end position="300"/>
    </location>
</feature>